<gene>
    <name evidence="2" type="ORF">BDP27DRAFT_1328499</name>
</gene>
<keyword evidence="3" id="KW-1185">Reference proteome</keyword>
<keyword evidence="1" id="KW-0472">Membrane</keyword>
<dbReference type="Proteomes" id="UP000772434">
    <property type="component" value="Unassembled WGS sequence"/>
</dbReference>
<evidence type="ECO:0000313" key="3">
    <source>
        <dbReference type="Proteomes" id="UP000772434"/>
    </source>
</evidence>
<feature type="transmembrane region" description="Helical" evidence="1">
    <location>
        <begin position="12"/>
        <end position="32"/>
    </location>
</feature>
<dbReference type="EMBL" id="JADNRY010000070">
    <property type="protein sequence ID" value="KAF9067663.1"/>
    <property type="molecule type" value="Genomic_DNA"/>
</dbReference>
<keyword evidence="1" id="KW-0812">Transmembrane</keyword>
<accession>A0A9P5PQL1</accession>
<feature type="transmembrane region" description="Helical" evidence="1">
    <location>
        <begin position="100"/>
        <end position="118"/>
    </location>
</feature>
<sequence length="137" mass="15987">MLCIVVGTLIRTIPFPFFLSFFFLFLFLFLFLSFVFPFLSILFLFLLLPFLLSIFPFLLHFLRHFPFLLLILLLLLFSFFGLSSRLRFTSRTSISLTKDIISTIFGACRIAPTLWAILARYRLARATVCRCTVMASF</sequence>
<feature type="transmembrane region" description="Helical" evidence="1">
    <location>
        <begin position="66"/>
        <end position="88"/>
    </location>
</feature>
<name>A0A9P5PQL1_9AGAR</name>
<organism evidence="2 3">
    <name type="scientific">Rhodocollybia butyracea</name>
    <dbReference type="NCBI Taxonomy" id="206335"/>
    <lineage>
        <taxon>Eukaryota</taxon>
        <taxon>Fungi</taxon>
        <taxon>Dikarya</taxon>
        <taxon>Basidiomycota</taxon>
        <taxon>Agaricomycotina</taxon>
        <taxon>Agaricomycetes</taxon>
        <taxon>Agaricomycetidae</taxon>
        <taxon>Agaricales</taxon>
        <taxon>Marasmiineae</taxon>
        <taxon>Omphalotaceae</taxon>
        <taxon>Rhodocollybia</taxon>
    </lineage>
</organism>
<comment type="caution">
    <text evidence="2">The sequence shown here is derived from an EMBL/GenBank/DDBJ whole genome shotgun (WGS) entry which is preliminary data.</text>
</comment>
<proteinExistence type="predicted"/>
<keyword evidence="1" id="KW-1133">Transmembrane helix</keyword>
<feature type="transmembrane region" description="Helical" evidence="1">
    <location>
        <begin position="38"/>
        <end position="59"/>
    </location>
</feature>
<feature type="non-terminal residue" evidence="2">
    <location>
        <position position="137"/>
    </location>
</feature>
<evidence type="ECO:0000256" key="1">
    <source>
        <dbReference type="SAM" id="Phobius"/>
    </source>
</evidence>
<protein>
    <submittedName>
        <fullName evidence="2">Uncharacterized protein</fullName>
    </submittedName>
</protein>
<evidence type="ECO:0000313" key="2">
    <source>
        <dbReference type="EMBL" id="KAF9067663.1"/>
    </source>
</evidence>
<dbReference type="AlphaFoldDB" id="A0A9P5PQL1"/>
<reference evidence="2" key="1">
    <citation type="submission" date="2020-11" db="EMBL/GenBank/DDBJ databases">
        <authorList>
            <consortium name="DOE Joint Genome Institute"/>
            <person name="Ahrendt S."/>
            <person name="Riley R."/>
            <person name="Andreopoulos W."/>
            <person name="Labutti K."/>
            <person name="Pangilinan J."/>
            <person name="Ruiz-Duenas F.J."/>
            <person name="Barrasa J.M."/>
            <person name="Sanchez-Garcia M."/>
            <person name="Camarero S."/>
            <person name="Miyauchi S."/>
            <person name="Serrano A."/>
            <person name="Linde D."/>
            <person name="Babiker R."/>
            <person name="Drula E."/>
            <person name="Ayuso-Fernandez I."/>
            <person name="Pacheco R."/>
            <person name="Padilla G."/>
            <person name="Ferreira P."/>
            <person name="Barriuso J."/>
            <person name="Kellner H."/>
            <person name="Castanera R."/>
            <person name="Alfaro M."/>
            <person name="Ramirez L."/>
            <person name="Pisabarro A.G."/>
            <person name="Kuo A."/>
            <person name="Tritt A."/>
            <person name="Lipzen A."/>
            <person name="He G."/>
            <person name="Yan M."/>
            <person name="Ng V."/>
            <person name="Cullen D."/>
            <person name="Martin F."/>
            <person name="Rosso M.-N."/>
            <person name="Henrissat B."/>
            <person name="Hibbett D."/>
            <person name="Martinez A.T."/>
            <person name="Grigoriev I.V."/>
        </authorList>
    </citation>
    <scope>NUCLEOTIDE SEQUENCE</scope>
    <source>
        <strain evidence="2">AH 40177</strain>
    </source>
</reference>